<reference evidence="1" key="1">
    <citation type="submission" date="2020-03" db="EMBL/GenBank/DDBJ databases">
        <title>Studies in the Genomics of Life Span.</title>
        <authorList>
            <person name="Glass D."/>
        </authorList>
    </citation>
    <scope>NUCLEOTIDE SEQUENCE</scope>
    <source>
        <strain evidence="1">LTLLF</strain>
        <tissue evidence="1">Muscle</tissue>
    </source>
</reference>
<evidence type="ECO:0000313" key="1">
    <source>
        <dbReference type="EMBL" id="KAH0503411.1"/>
    </source>
</evidence>
<dbReference type="InterPro" id="IPR051954">
    <property type="entry name" value="tRNA_methyltransferase_THADA"/>
</dbReference>
<protein>
    <submittedName>
        <fullName evidence="1">Thyroid adenoma-associated protein-like protein</fullName>
    </submittedName>
</protein>
<dbReference type="EMBL" id="JAATJU010025575">
    <property type="protein sequence ID" value="KAH0503411.1"/>
    <property type="molecule type" value="Genomic_DNA"/>
</dbReference>
<proteinExistence type="predicted"/>
<comment type="caution">
    <text evidence="1">The sequence shown here is derived from an EMBL/GenBank/DDBJ whole genome shotgun (WGS) entry which is preliminary data.</text>
</comment>
<dbReference type="PANTHER" id="PTHR14387">
    <property type="entry name" value="THADA/DEATH RECEPTOR INTERACTING PROTEIN"/>
    <property type="match status" value="1"/>
</dbReference>
<accession>A0A8J6G041</accession>
<dbReference type="GO" id="GO:0030488">
    <property type="term" value="P:tRNA methylation"/>
    <property type="evidence" value="ECO:0007669"/>
    <property type="project" value="TreeGrafter"/>
</dbReference>
<dbReference type="GO" id="GO:0005829">
    <property type="term" value="C:cytosol"/>
    <property type="evidence" value="ECO:0007669"/>
    <property type="project" value="TreeGrafter"/>
</dbReference>
<dbReference type="PANTHER" id="PTHR14387:SF7">
    <property type="entry name" value="THYROID ADENOMA-ASSOCIATED PROTEIN"/>
    <property type="match status" value="1"/>
</dbReference>
<evidence type="ECO:0000313" key="2">
    <source>
        <dbReference type="Proteomes" id="UP000710432"/>
    </source>
</evidence>
<gene>
    <name evidence="1" type="ORF">LTLLF_189450</name>
</gene>
<name>A0A8J6G041_MICOH</name>
<dbReference type="Proteomes" id="UP000710432">
    <property type="component" value="Unassembled WGS sequence"/>
</dbReference>
<organism evidence="1 2">
    <name type="scientific">Microtus ochrogaster</name>
    <name type="common">Prairie vole</name>
    <dbReference type="NCBI Taxonomy" id="79684"/>
    <lineage>
        <taxon>Eukaryota</taxon>
        <taxon>Metazoa</taxon>
        <taxon>Chordata</taxon>
        <taxon>Craniata</taxon>
        <taxon>Vertebrata</taxon>
        <taxon>Euteleostomi</taxon>
        <taxon>Mammalia</taxon>
        <taxon>Eutheria</taxon>
        <taxon>Euarchontoglires</taxon>
        <taxon>Glires</taxon>
        <taxon>Rodentia</taxon>
        <taxon>Myomorpha</taxon>
        <taxon>Muroidea</taxon>
        <taxon>Cricetidae</taxon>
        <taxon>Arvicolinae</taxon>
        <taxon>Microtus</taxon>
    </lineage>
</organism>
<dbReference type="AlphaFoldDB" id="A0A8J6G041"/>
<sequence length="189" mass="21257">MTCLVENTYLFLSYRLRSLLSTLYLCRQNPCLVTRAVYIDVLFLLTSCLDRPAEGQQPALESLGLWDDVRRIILGSELVTGFPWTFKVPGLPQYLQSLTKLAIPEVWASLAEAEGQAVPVPLSFPRLLESSFSEVRLLTLETLLERATSSEVEEKGPHPLLCSMGEEFLLLAMKENHPGCFCRVESLLH</sequence>